<evidence type="ECO:0000313" key="3">
    <source>
        <dbReference type="Proteomes" id="UP000596742"/>
    </source>
</evidence>
<dbReference type="Proteomes" id="UP000596742">
    <property type="component" value="Unassembled WGS sequence"/>
</dbReference>
<dbReference type="OrthoDB" id="7696082at2759"/>
<keyword evidence="3" id="KW-1185">Reference proteome</keyword>
<feature type="region of interest" description="Disordered" evidence="1">
    <location>
        <begin position="446"/>
        <end position="476"/>
    </location>
</feature>
<dbReference type="EMBL" id="UYJE01000332">
    <property type="protein sequence ID" value="VDH92320.1"/>
    <property type="molecule type" value="Genomic_DNA"/>
</dbReference>
<reference evidence="2" key="1">
    <citation type="submission" date="2018-11" db="EMBL/GenBank/DDBJ databases">
        <authorList>
            <person name="Alioto T."/>
            <person name="Alioto T."/>
        </authorList>
    </citation>
    <scope>NUCLEOTIDE SEQUENCE</scope>
</reference>
<protein>
    <submittedName>
        <fullName evidence="2">Uncharacterized protein</fullName>
    </submittedName>
</protein>
<feature type="compositionally biased region" description="Acidic residues" evidence="1">
    <location>
        <begin position="447"/>
        <end position="476"/>
    </location>
</feature>
<accession>A0A8B6BKS9</accession>
<evidence type="ECO:0000256" key="1">
    <source>
        <dbReference type="SAM" id="MobiDB-lite"/>
    </source>
</evidence>
<feature type="compositionally biased region" description="Polar residues" evidence="1">
    <location>
        <begin position="540"/>
        <end position="549"/>
    </location>
</feature>
<evidence type="ECO:0000313" key="2">
    <source>
        <dbReference type="EMBL" id="VDH92320.1"/>
    </source>
</evidence>
<proteinExistence type="predicted"/>
<sequence length="598" mass="68380">HIAFLACLDHFMIANSIVSGCYIISQKHNYTVRPRQKSTRSNAGSNVFSRISVSELTSGYITSKVFASPFARTELINGDLHEDRLNDLYEDRLIAAEDETAIVDNHKCMENNHIKVGNDRDAYDLAKGNSSDARKEVVENGYVIREIGDQDVIHNHKKIINHLDHTSRMLHIGPDLLVHMNQIELVMRSFPVLVHGLTRDHVRRDRDRQNWKVAQELSFQRVQDCLNDLINGSDDRAPIPSVKGTKAFLYVVHQYVDIFFSPKASLAERISLAGFVTHFLGIWRNYVYLNQALTLTSNFLSRETYCDIFISVHFAVMLICFYRDNFPNSQCLLHLTGSDCCEDFFSKNGQFVGNHHVYPYGQMYRNVSHMIRLSQIEADDNAPKFAKAHIKQENVWKSQYPGGVTCSLRDYPALGEEISAWKIGIRRARDLAKELGIIPRDLNIDLGFDDDDGDDDDGDDDDGDDDDGDDDDDTDDNYGWFYKPFDNCNHDKLFKNLSGDTCNNNNHDSDEYCDDDDLDPCIATDETQEIHDSSDDSQDENSTYTPMNIFEPTSSEFMEMHERIDVAIDNFEEHSDQNSVNIDDSIPSSLQKRLQWCD</sequence>
<name>A0A8B6BKS9_MYTGA</name>
<comment type="caution">
    <text evidence="2">The sequence shown here is derived from an EMBL/GenBank/DDBJ whole genome shotgun (WGS) entry which is preliminary data.</text>
</comment>
<gene>
    <name evidence="2" type="ORF">MGAL_10B061724</name>
</gene>
<dbReference type="AlphaFoldDB" id="A0A8B6BKS9"/>
<feature type="non-terminal residue" evidence="2">
    <location>
        <position position="1"/>
    </location>
</feature>
<feature type="region of interest" description="Disordered" evidence="1">
    <location>
        <begin position="527"/>
        <end position="549"/>
    </location>
</feature>
<feature type="non-terminal residue" evidence="2">
    <location>
        <position position="598"/>
    </location>
</feature>
<organism evidence="2 3">
    <name type="scientific">Mytilus galloprovincialis</name>
    <name type="common">Mediterranean mussel</name>
    <dbReference type="NCBI Taxonomy" id="29158"/>
    <lineage>
        <taxon>Eukaryota</taxon>
        <taxon>Metazoa</taxon>
        <taxon>Spiralia</taxon>
        <taxon>Lophotrochozoa</taxon>
        <taxon>Mollusca</taxon>
        <taxon>Bivalvia</taxon>
        <taxon>Autobranchia</taxon>
        <taxon>Pteriomorphia</taxon>
        <taxon>Mytilida</taxon>
        <taxon>Mytiloidea</taxon>
        <taxon>Mytilidae</taxon>
        <taxon>Mytilinae</taxon>
        <taxon>Mytilus</taxon>
    </lineage>
</organism>